<dbReference type="GO" id="GO:0016020">
    <property type="term" value="C:membrane"/>
    <property type="evidence" value="ECO:0007669"/>
    <property type="project" value="UniProtKB-SubCell"/>
</dbReference>
<evidence type="ECO:0000256" key="3">
    <source>
        <dbReference type="ARBA" id="ARBA00022692"/>
    </source>
</evidence>
<protein>
    <submittedName>
        <fullName evidence="7">Type II secretory pathway, pseudopilin PulG</fullName>
    </submittedName>
</protein>
<dbReference type="Proteomes" id="UP000026923">
    <property type="component" value="Unassembled WGS sequence"/>
</dbReference>
<dbReference type="InterPro" id="IPR012902">
    <property type="entry name" value="N_methyl_site"/>
</dbReference>
<proteinExistence type="predicted"/>
<keyword evidence="5 6" id="KW-0472">Membrane</keyword>
<dbReference type="Gene3D" id="3.30.700.10">
    <property type="entry name" value="Glycoprotein, Type 4 Pilin"/>
    <property type="match status" value="1"/>
</dbReference>
<evidence type="ECO:0000313" key="8">
    <source>
        <dbReference type="Proteomes" id="UP000026923"/>
    </source>
</evidence>
<feature type="transmembrane region" description="Helical" evidence="6">
    <location>
        <begin position="20"/>
        <end position="41"/>
    </location>
</feature>
<reference evidence="7 8" key="1">
    <citation type="journal article" date="2013" name="Genome Announc.">
        <title>Draft Genome of the Nitrogen-Fixing Bacterium Pseudomonas stutzeri Strain KOS6 Isolated from Industrial Hydrocarbon Sludge.</title>
        <authorList>
            <person name="Grigoryeva T.V."/>
            <person name="Laikov A.V."/>
            <person name="Naumova R.P."/>
            <person name="Manolov A.I."/>
            <person name="Larin A.K."/>
            <person name="Karpova I.Y."/>
            <person name="Semashko T.A."/>
            <person name="Alexeev D.G."/>
            <person name="Kostryukova E.S."/>
            <person name="Muller R."/>
            <person name="Govorun V.M."/>
        </authorList>
    </citation>
    <scope>NUCLEOTIDE SEQUENCE [LARGE SCALE GENOMIC DNA]</scope>
    <source>
        <strain evidence="7 8">KOS6</strain>
    </source>
</reference>
<dbReference type="PANTHER" id="PTHR30093:SF44">
    <property type="entry name" value="TYPE II SECRETION SYSTEM CORE PROTEIN G"/>
    <property type="match status" value="1"/>
</dbReference>
<sequence length="156" mass="16240">MNKAKRSNTMKKQQSGFTMIELIMVIVILGILAAFALPRFADFGADARRASLEAAQGALRSASAIVHSAALVENNIAATGESVELEGQEINLAYGYISGTVADVREAAQLSNDYTVALDGTDVKVTLGSCSFDYTPATSATSGVDISDITPATGDC</sequence>
<dbReference type="PANTHER" id="PTHR30093">
    <property type="entry name" value="GENERAL SECRETION PATHWAY PROTEIN G"/>
    <property type="match status" value="1"/>
</dbReference>
<comment type="caution">
    <text evidence="7">The sequence shown here is derived from an EMBL/GenBank/DDBJ whole genome shotgun (WGS) entry which is preliminary data.</text>
</comment>
<keyword evidence="3 6" id="KW-0812">Transmembrane</keyword>
<evidence type="ECO:0000256" key="6">
    <source>
        <dbReference type="SAM" id="Phobius"/>
    </source>
</evidence>
<dbReference type="InterPro" id="IPR045584">
    <property type="entry name" value="Pilin-like"/>
</dbReference>
<accession>A0A061JSQ1</accession>
<dbReference type="AlphaFoldDB" id="A0A061JSQ1"/>
<dbReference type="Pfam" id="PF07963">
    <property type="entry name" value="N_methyl"/>
    <property type="match status" value="1"/>
</dbReference>
<evidence type="ECO:0000256" key="2">
    <source>
        <dbReference type="ARBA" id="ARBA00022481"/>
    </source>
</evidence>
<dbReference type="eggNOG" id="COG2165">
    <property type="taxonomic scope" value="Bacteria"/>
</dbReference>
<dbReference type="SUPFAM" id="SSF54523">
    <property type="entry name" value="Pili subunits"/>
    <property type="match status" value="1"/>
</dbReference>
<name>A0A061JSQ1_STUST</name>
<evidence type="ECO:0000256" key="4">
    <source>
        <dbReference type="ARBA" id="ARBA00022989"/>
    </source>
</evidence>
<comment type="subcellular location">
    <subcellularLocation>
        <location evidence="1">Membrane</location>
        <topology evidence="1">Single-pass membrane protein</topology>
    </subcellularLocation>
</comment>
<dbReference type="NCBIfam" id="TIGR02532">
    <property type="entry name" value="IV_pilin_GFxxxE"/>
    <property type="match status" value="1"/>
</dbReference>
<gene>
    <name evidence="7" type="ORF">B597_002195</name>
</gene>
<evidence type="ECO:0000313" key="7">
    <source>
        <dbReference type="EMBL" id="EWC42766.1"/>
    </source>
</evidence>
<organism evidence="7 8">
    <name type="scientific">Stutzerimonas stutzeri KOS6</name>
    <dbReference type="NCBI Taxonomy" id="1218352"/>
    <lineage>
        <taxon>Bacteria</taxon>
        <taxon>Pseudomonadati</taxon>
        <taxon>Pseudomonadota</taxon>
        <taxon>Gammaproteobacteria</taxon>
        <taxon>Pseudomonadales</taxon>
        <taxon>Pseudomonadaceae</taxon>
        <taxon>Stutzerimonas</taxon>
    </lineage>
</organism>
<dbReference type="EMBL" id="AMCZ02000002">
    <property type="protein sequence ID" value="EWC42766.1"/>
    <property type="molecule type" value="Genomic_DNA"/>
</dbReference>
<keyword evidence="2" id="KW-0488">Methylation</keyword>
<evidence type="ECO:0000256" key="1">
    <source>
        <dbReference type="ARBA" id="ARBA00004167"/>
    </source>
</evidence>
<evidence type="ECO:0000256" key="5">
    <source>
        <dbReference type="ARBA" id="ARBA00023136"/>
    </source>
</evidence>
<keyword evidence="4 6" id="KW-1133">Transmembrane helix</keyword>
<dbReference type="HOGENOM" id="CLU_098637_3_2_6"/>